<gene>
    <name evidence="1" type="ORF">EVAR_36807_1</name>
</gene>
<keyword evidence="2" id="KW-1185">Reference proteome</keyword>
<comment type="caution">
    <text evidence="1">The sequence shown here is derived from an EMBL/GenBank/DDBJ whole genome shotgun (WGS) entry which is preliminary data.</text>
</comment>
<protein>
    <submittedName>
        <fullName evidence="1">Uncharacterized protein</fullName>
    </submittedName>
</protein>
<sequence>MKLKVKVVVEPSNADPSILVGLALIRVNEDAVALASSYQKKIFECVNGYKCVYLAPDMFKSLEERMKFYAKYHQ</sequence>
<accession>A0A4C1WYS0</accession>
<name>A0A4C1WYS0_EUMVA</name>
<organism evidence="1 2">
    <name type="scientific">Eumeta variegata</name>
    <name type="common">Bagworm moth</name>
    <name type="synonym">Eumeta japonica</name>
    <dbReference type="NCBI Taxonomy" id="151549"/>
    <lineage>
        <taxon>Eukaryota</taxon>
        <taxon>Metazoa</taxon>
        <taxon>Ecdysozoa</taxon>
        <taxon>Arthropoda</taxon>
        <taxon>Hexapoda</taxon>
        <taxon>Insecta</taxon>
        <taxon>Pterygota</taxon>
        <taxon>Neoptera</taxon>
        <taxon>Endopterygota</taxon>
        <taxon>Lepidoptera</taxon>
        <taxon>Glossata</taxon>
        <taxon>Ditrysia</taxon>
        <taxon>Tineoidea</taxon>
        <taxon>Psychidae</taxon>
        <taxon>Oiketicinae</taxon>
        <taxon>Eumeta</taxon>
    </lineage>
</organism>
<dbReference type="EMBL" id="BGZK01000663">
    <property type="protein sequence ID" value="GBP55224.1"/>
    <property type="molecule type" value="Genomic_DNA"/>
</dbReference>
<proteinExistence type="predicted"/>
<evidence type="ECO:0000313" key="1">
    <source>
        <dbReference type="EMBL" id="GBP55224.1"/>
    </source>
</evidence>
<reference evidence="1 2" key="1">
    <citation type="journal article" date="2019" name="Commun. Biol.">
        <title>The bagworm genome reveals a unique fibroin gene that provides high tensile strength.</title>
        <authorList>
            <person name="Kono N."/>
            <person name="Nakamura H."/>
            <person name="Ohtoshi R."/>
            <person name="Tomita M."/>
            <person name="Numata K."/>
            <person name="Arakawa K."/>
        </authorList>
    </citation>
    <scope>NUCLEOTIDE SEQUENCE [LARGE SCALE GENOMIC DNA]</scope>
</reference>
<evidence type="ECO:0000313" key="2">
    <source>
        <dbReference type="Proteomes" id="UP000299102"/>
    </source>
</evidence>
<dbReference type="AlphaFoldDB" id="A0A4C1WYS0"/>
<dbReference type="Proteomes" id="UP000299102">
    <property type="component" value="Unassembled WGS sequence"/>
</dbReference>